<dbReference type="Proteomes" id="UP000002837">
    <property type="component" value="Unassembled WGS sequence"/>
</dbReference>
<evidence type="ECO:0000313" key="3">
    <source>
        <dbReference type="Proteomes" id="UP000002837"/>
    </source>
</evidence>
<accession>A0ABP2S954</accession>
<proteinExistence type="predicted"/>
<keyword evidence="3" id="KW-1185">Reference proteome</keyword>
<feature type="transmembrane region" description="Helical" evidence="1">
    <location>
        <begin position="21"/>
        <end position="45"/>
    </location>
</feature>
<keyword evidence="1" id="KW-1133">Transmembrane helix</keyword>
<evidence type="ECO:0000256" key="1">
    <source>
        <dbReference type="SAM" id="Phobius"/>
    </source>
</evidence>
<organism evidence="2 3">
    <name type="scientific">Leptospira borgpetersenii str. 200801926</name>
    <dbReference type="NCBI Taxonomy" id="1193009"/>
    <lineage>
        <taxon>Bacteria</taxon>
        <taxon>Pseudomonadati</taxon>
        <taxon>Spirochaetota</taxon>
        <taxon>Spirochaetia</taxon>
        <taxon>Leptospirales</taxon>
        <taxon>Leptospiraceae</taxon>
        <taxon>Leptospira</taxon>
    </lineage>
</organism>
<sequence length="248" mass="28500">MQLTKTKNKQKKLRSAKRNQNFAYRFAYLVLFLLHGITALSFLFYSKSAFMDFKKTLDSVFTNPVQAVGKTELLPEPNSTYNLEITSAAWETAAELAIEKSENQNREKVTNLEPEIGFSDSNPDEVQKIKTSKPNRQDKLTQLYIQEVERYLSRNADEKKELSGIVIDRQKDVVNVPESLSGKQHSKVIIDPLEQDLNQDPSIHVTIKEEKSNFFNRRSDCELGAYVCIKNLPRNATCRLLGITNRYF</sequence>
<reference evidence="2" key="1">
    <citation type="submission" date="2012-09" db="EMBL/GenBank/DDBJ databases">
        <authorList>
            <person name="Harkins D.M."/>
            <person name="Durkin A.S."/>
            <person name="Brinkac L.M."/>
            <person name="Selengut J.D."/>
            <person name="Sanka R."/>
            <person name="DePew J."/>
            <person name="Purushe J."/>
            <person name="Picardeau M."/>
            <person name="Werts C."/>
            <person name="Goarant C."/>
            <person name="Vinetz J.M."/>
            <person name="Sutton G.G."/>
            <person name="Nelson W.C."/>
            <person name="Fouts D.E."/>
        </authorList>
    </citation>
    <scope>NUCLEOTIDE SEQUENCE [LARGE SCALE GENOMIC DNA]</scope>
    <source>
        <strain evidence="2">200801926</strain>
    </source>
</reference>
<keyword evidence="1" id="KW-0812">Transmembrane</keyword>
<gene>
    <name evidence="2" type="ORF">LEP1GSC128_0075</name>
</gene>
<comment type="caution">
    <text evidence="2">The sequence shown here is derived from an EMBL/GenBank/DDBJ whole genome shotgun (WGS) entry which is preliminary data.</text>
</comment>
<name>A0ABP2S954_LEPBO</name>
<protein>
    <submittedName>
        <fullName evidence="2">Uncharacterized protein</fullName>
    </submittedName>
</protein>
<dbReference type="EMBL" id="AKWJ02000004">
    <property type="protein sequence ID" value="EKP15663.1"/>
    <property type="molecule type" value="Genomic_DNA"/>
</dbReference>
<keyword evidence="1" id="KW-0472">Membrane</keyword>
<evidence type="ECO:0000313" key="2">
    <source>
        <dbReference type="EMBL" id="EKP15663.1"/>
    </source>
</evidence>